<organism evidence="5 6">
    <name type="scientific">Galactobacter valiniphilus</name>
    <dbReference type="NCBI Taxonomy" id="2676122"/>
    <lineage>
        <taxon>Bacteria</taxon>
        <taxon>Bacillati</taxon>
        <taxon>Actinomycetota</taxon>
        <taxon>Actinomycetes</taxon>
        <taxon>Micrococcales</taxon>
        <taxon>Micrococcaceae</taxon>
        <taxon>Galactobacter</taxon>
    </lineage>
</organism>
<feature type="compositionally biased region" description="Low complexity" evidence="3">
    <location>
        <begin position="1"/>
        <end position="19"/>
    </location>
</feature>
<dbReference type="PANTHER" id="PTHR30136:SF24">
    <property type="entry name" value="HTH-TYPE TRANSCRIPTIONAL REPRESSOR ALLR"/>
    <property type="match status" value="1"/>
</dbReference>
<evidence type="ECO:0000256" key="3">
    <source>
        <dbReference type="SAM" id="MobiDB-lite"/>
    </source>
</evidence>
<protein>
    <submittedName>
        <fullName evidence="5">MarR family transcriptional regulator</fullName>
    </submittedName>
</protein>
<dbReference type="EMBL" id="QQXK01000011">
    <property type="protein sequence ID" value="RII42509.1"/>
    <property type="molecule type" value="Genomic_DNA"/>
</dbReference>
<name>A0A399JE95_9MICC</name>
<dbReference type="SMART" id="SM00346">
    <property type="entry name" value="HTH_ICLR"/>
    <property type="match status" value="1"/>
</dbReference>
<dbReference type="Pfam" id="PF09339">
    <property type="entry name" value="HTH_IclR"/>
    <property type="match status" value="1"/>
</dbReference>
<gene>
    <name evidence="5" type="ORF">DWB68_07100</name>
</gene>
<keyword evidence="6" id="KW-1185">Reference proteome</keyword>
<sequence>MSATSESASVRPAASAVRGPSGGSGGSAGSQTLSRGIRVMEVLAEAPGPLSIAELSEALGLHRSIVYRLLRTLEEHGLVVRDAAGAVHLGPGLAALARSVSRDLQSAALPELTTLANELGMTAFLTVLDDSDVTTLVSVEPRSAGAAVAQRPGSRHALDVGAPGAAIRWLLGSDELERRGLPRPALEGSAAAPYATSRDQVIPGLSSVAVPLHLPGLAPAALAVVHVSPQAEPGGIAAALHRAAAVVQADLA</sequence>
<dbReference type="RefSeq" id="WP_119424451.1">
    <property type="nucleotide sequence ID" value="NZ_QQXK01000011.1"/>
</dbReference>
<proteinExistence type="predicted"/>
<evidence type="ECO:0000256" key="2">
    <source>
        <dbReference type="ARBA" id="ARBA00023163"/>
    </source>
</evidence>
<dbReference type="InterPro" id="IPR050707">
    <property type="entry name" value="HTH_MetabolicPath_Reg"/>
</dbReference>
<feature type="region of interest" description="Disordered" evidence="3">
    <location>
        <begin position="1"/>
        <end position="31"/>
    </location>
</feature>
<feature type="domain" description="HTH iclR-type" evidence="4">
    <location>
        <begin position="30"/>
        <end position="91"/>
    </location>
</feature>
<evidence type="ECO:0000313" key="5">
    <source>
        <dbReference type="EMBL" id="RII42509.1"/>
    </source>
</evidence>
<dbReference type="Gene3D" id="1.10.10.10">
    <property type="entry name" value="Winged helix-like DNA-binding domain superfamily/Winged helix DNA-binding domain"/>
    <property type="match status" value="1"/>
</dbReference>
<dbReference type="Proteomes" id="UP000265419">
    <property type="component" value="Unassembled WGS sequence"/>
</dbReference>
<dbReference type="AlphaFoldDB" id="A0A399JE95"/>
<dbReference type="InterPro" id="IPR005471">
    <property type="entry name" value="Tscrpt_reg_IclR_N"/>
</dbReference>
<dbReference type="PANTHER" id="PTHR30136">
    <property type="entry name" value="HELIX-TURN-HELIX TRANSCRIPTIONAL REGULATOR, ICLR FAMILY"/>
    <property type="match status" value="1"/>
</dbReference>
<evidence type="ECO:0000256" key="1">
    <source>
        <dbReference type="ARBA" id="ARBA00023015"/>
    </source>
</evidence>
<keyword evidence="1" id="KW-0805">Transcription regulation</keyword>
<dbReference type="Gene3D" id="3.30.450.40">
    <property type="match status" value="1"/>
</dbReference>
<comment type="caution">
    <text evidence="5">The sequence shown here is derived from an EMBL/GenBank/DDBJ whole genome shotgun (WGS) entry which is preliminary data.</text>
</comment>
<dbReference type="SUPFAM" id="SSF55781">
    <property type="entry name" value="GAF domain-like"/>
    <property type="match status" value="1"/>
</dbReference>
<accession>A0A399JE95</accession>
<dbReference type="SUPFAM" id="SSF46785">
    <property type="entry name" value="Winged helix' DNA-binding domain"/>
    <property type="match status" value="1"/>
</dbReference>
<evidence type="ECO:0000313" key="6">
    <source>
        <dbReference type="Proteomes" id="UP000265419"/>
    </source>
</evidence>
<dbReference type="InterPro" id="IPR029016">
    <property type="entry name" value="GAF-like_dom_sf"/>
</dbReference>
<keyword evidence="2" id="KW-0804">Transcription</keyword>
<dbReference type="GO" id="GO:0003677">
    <property type="term" value="F:DNA binding"/>
    <property type="evidence" value="ECO:0007669"/>
    <property type="project" value="InterPro"/>
</dbReference>
<dbReference type="GO" id="GO:0045892">
    <property type="term" value="P:negative regulation of DNA-templated transcription"/>
    <property type="evidence" value="ECO:0007669"/>
    <property type="project" value="TreeGrafter"/>
</dbReference>
<evidence type="ECO:0000259" key="4">
    <source>
        <dbReference type="PROSITE" id="PS51077"/>
    </source>
</evidence>
<reference evidence="5 6" key="1">
    <citation type="submission" date="2018-07" db="EMBL/GenBank/DDBJ databases">
        <title>Arthrobacter sp. nov., isolated from raw cow's milk with high bacterial count.</title>
        <authorList>
            <person name="Hahne J."/>
            <person name="Isele D."/>
            <person name="Lipski A."/>
        </authorList>
    </citation>
    <scope>NUCLEOTIDE SEQUENCE [LARGE SCALE GENOMIC DNA]</scope>
    <source>
        <strain evidence="5 6">JZ R-35</strain>
    </source>
</reference>
<dbReference type="PROSITE" id="PS51077">
    <property type="entry name" value="HTH_ICLR"/>
    <property type="match status" value="1"/>
</dbReference>
<dbReference type="GO" id="GO:0003700">
    <property type="term" value="F:DNA-binding transcription factor activity"/>
    <property type="evidence" value="ECO:0007669"/>
    <property type="project" value="TreeGrafter"/>
</dbReference>
<dbReference type="InterPro" id="IPR036390">
    <property type="entry name" value="WH_DNA-bd_sf"/>
</dbReference>
<dbReference type="InterPro" id="IPR036388">
    <property type="entry name" value="WH-like_DNA-bd_sf"/>
</dbReference>